<keyword evidence="4" id="KW-0472">Membrane</keyword>
<protein>
    <submittedName>
        <fullName evidence="5">Fimbrial protein</fullName>
    </submittedName>
</protein>
<keyword evidence="3" id="KW-0281">Fimbrium</keyword>
<dbReference type="InterPro" id="IPR001082">
    <property type="entry name" value="Pilin"/>
</dbReference>
<dbReference type="Pfam" id="PF00114">
    <property type="entry name" value="Pilin"/>
    <property type="match status" value="1"/>
</dbReference>
<evidence type="ECO:0000256" key="2">
    <source>
        <dbReference type="ARBA" id="ARBA00022481"/>
    </source>
</evidence>
<feature type="transmembrane region" description="Helical" evidence="4">
    <location>
        <begin position="12"/>
        <end position="37"/>
    </location>
</feature>
<evidence type="ECO:0000313" key="5">
    <source>
        <dbReference type="EMBL" id="CAJ0723450.1"/>
    </source>
</evidence>
<keyword evidence="4" id="KW-0812">Transmembrane</keyword>
<gene>
    <name evidence="5" type="primary">pilE_2</name>
    <name evidence="5" type="ORF">R38712_01998</name>
</gene>
<organism evidence="5 6">
    <name type="scientific">Ralstonia pickettii</name>
    <name type="common">Burkholderia pickettii</name>
    <dbReference type="NCBI Taxonomy" id="329"/>
    <lineage>
        <taxon>Bacteria</taxon>
        <taxon>Pseudomonadati</taxon>
        <taxon>Pseudomonadota</taxon>
        <taxon>Betaproteobacteria</taxon>
        <taxon>Burkholderiales</taxon>
        <taxon>Burkholderiaceae</taxon>
        <taxon>Ralstonia</taxon>
    </lineage>
</organism>
<dbReference type="Gene3D" id="3.30.700.10">
    <property type="entry name" value="Glycoprotein, Type 4 Pilin"/>
    <property type="match status" value="1"/>
</dbReference>
<dbReference type="InterPro" id="IPR045584">
    <property type="entry name" value="Pilin-like"/>
</dbReference>
<dbReference type="NCBIfam" id="TIGR02532">
    <property type="entry name" value="IV_pilin_GFxxxE"/>
    <property type="match status" value="1"/>
</dbReference>
<name>A0ABN9I2D5_RALPI</name>
<dbReference type="PANTHER" id="PTHR30093">
    <property type="entry name" value="GENERAL SECRETION PATHWAY PROTEIN G"/>
    <property type="match status" value="1"/>
</dbReference>
<reference evidence="5 6" key="1">
    <citation type="submission" date="2023-07" db="EMBL/GenBank/DDBJ databases">
        <authorList>
            <person name="Peeters C."/>
        </authorList>
    </citation>
    <scope>NUCLEOTIDE SEQUENCE [LARGE SCALE GENOMIC DNA]</scope>
    <source>
        <strain evidence="5 6">R-38712</strain>
    </source>
</reference>
<keyword evidence="6" id="KW-1185">Reference proteome</keyword>
<evidence type="ECO:0000313" key="6">
    <source>
        <dbReference type="Proteomes" id="UP001189303"/>
    </source>
</evidence>
<dbReference type="SUPFAM" id="SSF54523">
    <property type="entry name" value="Pili subunits"/>
    <property type="match status" value="1"/>
</dbReference>
<dbReference type="PANTHER" id="PTHR30093:SF34">
    <property type="entry name" value="PREPILIN PEPTIDASE-DEPENDENT PROTEIN D"/>
    <property type="match status" value="1"/>
</dbReference>
<dbReference type="Proteomes" id="UP001189303">
    <property type="component" value="Unassembled WGS sequence"/>
</dbReference>
<keyword evidence="4" id="KW-1133">Transmembrane helix</keyword>
<dbReference type="Pfam" id="PF07963">
    <property type="entry name" value="N_methyl"/>
    <property type="match status" value="1"/>
</dbReference>
<proteinExistence type="inferred from homology"/>
<sequence>MKSMRLNKRVQKGFTLIELMIVVAIVGILAAIALPAYNNYMIKSKLTEATTLMDSFRSALSEAFANNGNSFPVASPISLTTPGNTKYVGGITYNPTAGATPNNVSVTFQVGSTGAAAIDGKYLGLFGIGRADGTVQWVCGTATNGGASAAGATMSAMFPYLPAACQN</sequence>
<evidence type="ECO:0000256" key="4">
    <source>
        <dbReference type="SAM" id="Phobius"/>
    </source>
</evidence>
<evidence type="ECO:0000256" key="1">
    <source>
        <dbReference type="ARBA" id="ARBA00005233"/>
    </source>
</evidence>
<accession>A0ABN9I2D5</accession>
<dbReference type="RefSeq" id="WP_012761249.1">
    <property type="nucleotide sequence ID" value="NZ_CATWFT010000004.1"/>
</dbReference>
<comment type="caution">
    <text evidence="5">The sequence shown here is derived from an EMBL/GenBank/DDBJ whole genome shotgun (WGS) entry which is preliminary data.</text>
</comment>
<dbReference type="InterPro" id="IPR012902">
    <property type="entry name" value="N_methyl_site"/>
</dbReference>
<comment type="similarity">
    <text evidence="1 3">Belongs to the N-Me-Phe pilin family.</text>
</comment>
<evidence type="ECO:0000256" key="3">
    <source>
        <dbReference type="RuleBase" id="RU000389"/>
    </source>
</evidence>
<dbReference type="EMBL" id="CATWFT010000004">
    <property type="protein sequence ID" value="CAJ0723450.1"/>
    <property type="molecule type" value="Genomic_DNA"/>
</dbReference>
<keyword evidence="2" id="KW-0488">Methylation</keyword>
<dbReference type="PROSITE" id="PS00409">
    <property type="entry name" value="PROKAR_NTER_METHYL"/>
    <property type="match status" value="1"/>
</dbReference>